<gene>
    <name evidence="5" type="ORF">AFUS01_LOCUS23268</name>
</gene>
<dbReference type="AlphaFoldDB" id="A0A8J2KZS3"/>
<comment type="caution">
    <text evidence="5">The sequence shown here is derived from an EMBL/GenBank/DDBJ whole genome shotgun (WGS) entry which is preliminary data.</text>
</comment>
<evidence type="ECO:0000256" key="2">
    <source>
        <dbReference type="ARBA" id="ARBA00023180"/>
    </source>
</evidence>
<keyword evidence="3" id="KW-0378">Hydrolase</keyword>
<protein>
    <recommendedName>
        <fullName evidence="3">Carboxylic ester hydrolase</fullName>
        <ecNumber evidence="3">3.1.1.-</ecNumber>
    </recommendedName>
</protein>
<dbReference type="EC" id="3.1.1.-" evidence="3"/>
<keyword evidence="6" id="KW-1185">Reference proteome</keyword>
<feature type="domain" description="Carboxylesterase type B" evidence="4">
    <location>
        <begin position="63"/>
        <end position="258"/>
    </location>
</feature>
<dbReference type="OrthoDB" id="408631at2759"/>
<accession>A0A8J2KZS3</accession>
<dbReference type="PROSITE" id="PS00122">
    <property type="entry name" value="CARBOXYLESTERASE_B_1"/>
    <property type="match status" value="1"/>
</dbReference>
<evidence type="ECO:0000259" key="4">
    <source>
        <dbReference type="Pfam" id="PF00135"/>
    </source>
</evidence>
<dbReference type="EMBL" id="CAJVCH010278476">
    <property type="protein sequence ID" value="CAG7734906.1"/>
    <property type="molecule type" value="Genomic_DNA"/>
</dbReference>
<evidence type="ECO:0000256" key="3">
    <source>
        <dbReference type="RuleBase" id="RU361235"/>
    </source>
</evidence>
<comment type="similarity">
    <text evidence="3">Belongs to the type-B carboxylesterase/lipase family.</text>
</comment>
<dbReference type="InterPro" id="IPR002018">
    <property type="entry name" value="CarbesteraseB"/>
</dbReference>
<feature type="non-terminal residue" evidence="5">
    <location>
        <position position="1"/>
    </location>
</feature>
<dbReference type="InterPro" id="IPR019826">
    <property type="entry name" value="Carboxylesterase_B_AS"/>
</dbReference>
<dbReference type="InterPro" id="IPR050309">
    <property type="entry name" value="Type-B_Carboxylest/Lipase"/>
</dbReference>
<dbReference type="PANTHER" id="PTHR11559">
    <property type="entry name" value="CARBOXYLESTERASE"/>
    <property type="match status" value="1"/>
</dbReference>
<proteinExistence type="inferred from homology"/>
<evidence type="ECO:0000256" key="1">
    <source>
        <dbReference type="ARBA" id="ARBA00022487"/>
    </source>
</evidence>
<keyword evidence="2" id="KW-0325">Glycoprotein</keyword>
<name>A0A8J2KZS3_9HEXA</name>
<evidence type="ECO:0000313" key="6">
    <source>
        <dbReference type="Proteomes" id="UP000708208"/>
    </source>
</evidence>
<dbReference type="GO" id="GO:0052689">
    <property type="term" value="F:carboxylic ester hydrolase activity"/>
    <property type="evidence" value="ECO:0007669"/>
    <property type="project" value="UniProtKB-KW"/>
</dbReference>
<evidence type="ECO:0000313" key="5">
    <source>
        <dbReference type="EMBL" id="CAG7734906.1"/>
    </source>
</evidence>
<sequence length="260" mass="29005">KNNIEHFGGDPNKITIIGTSAGAASVHQQMLSPLSKGLFQGVFAQKTLVTSRVIPLKEEYELLHPQKCGVGFVPIVEAVKDEHAFLPEHPLTIISNGKAHKVPLLIGHTTHEGLITTVDFNRDPNNFVEFESKLTPALKTIFSIENSNAEEIAKKIYNYYVPNGKELSADEKQKNYFGLLTAMSEGTLPPMVAVAWYLLKNFVKENIFRIETPFSGVNHAADVLFYIPMEDFGMVVGKEDKFYQYSKDLVKMAVQFADAQ</sequence>
<feature type="domain" description="Carboxylesterase type B" evidence="4">
    <location>
        <begin position="1"/>
        <end position="45"/>
    </location>
</feature>
<reference evidence="5" key="1">
    <citation type="submission" date="2021-06" db="EMBL/GenBank/DDBJ databases">
        <authorList>
            <person name="Hodson N. C."/>
            <person name="Mongue J. A."/>
            <person name="Jaron S. K."/>
        </authorList>
    </citation>
    <scope>NUCLEOTIDE SEQUENCE</scope>
</reference>
<dbReference type="Proteomes" id="UP000708208">
    <property type="component" value="Unassembled WGS sequence"/>
</dbReference>
<dbReference type="Pfam" id="PF00135">
    <property type="entry name" value="COesterase"/>
    <property type="match status" value="2"/>
</dbReference>
<keyword evidence="1" id="KW-0719">Serine esterase</keyword>
<organism evidence="5 6">
    <name type="scientific">Allacma fusca</name>
    <dbReference type="NCBI Taxonomy" id="39272"/>
    <lineage>
        <taxon>Eukaryota</taxon>
        <taxon>Metazoa</taxon>
        <taxon>Ecdysozoa</taxon>
        <taxon>Arthropoda</taxon>
        <taxon>Hexapoda</taxon>
        <taxon>Collembola</taxon>
        <taxon>Symphypleona</taxon>
        <taxon>Sminthuridae</taxon>
        <taxon>Allacma</taxon>
    </lineage>
</organism>